<keyword evidence="4" id="KW-1185">Reference proteome</keyword>
<feature type="transmembrane region" description="Helical" evidence="2">
    <location>
        <begin position="13"/>
        <end position="33"/>
    </location>
</feature>
<keyword evidence="2" id="KW-1133">Transmembrane helix</keyword>
<keyword evidence="2" id="KW-0472">Membrane</keyword>
<feature type="compositionally biased region" description="Basic residues" evidence="1">
    <location>
        <begin position="221"/>
        <end position="232"/>
    </location>
</feature>
<dbReference type="EMBL" id="KB445586">
    <property type="protein sequence ID" value="EMD85923.1"/>
    <property type="molecule type" value="Genomic_DNA"/>
</dbReference>
<feature type="region of interest" description="Disordered" evidence="1">
    <location>
        <begin position="304"/>
        <end position="407"/>
    </location>
</feature>
<protein>
    <submittedName>
        <fullName evidence="3">Uncharacterized protein</fullName>
    </submittedName>
</protein>
<keyword evidence="2" id="KW-0812">Transmembrane</keyword>
<evidence type="ECO:0000256" key="2">
    <source>
        <dbReference type="SAM" id="Phobius"/>
    </source>
</evidence>
<reference evidence="4" key="2">
    <citation type="journal article" date="2013" name="PLoS Genet.">
        <title>Comparative genome structure, secondary metabolite, and effector coding capacity across Cochliobolus pathogens.</title>
        <authorList>
            <person name="Condon B.J."/>
            <person name="Leng Y."/>
            <person name="Wu D."/>
            <person name="Bushley K.E."/>
            <person name="Ohm R.A."/>
            <person name="Otillar R."/>
            <person name="Martin J."/>
            <person name="Schackwitz W."/>
            <person name="Grimwood J."/>
            <person name="MohdZainudin N."/>
            <person name="Xue C."/>
            <person name="Wang R."/>
            <person name="Manning V.A."/>
            <person name="Dhillon B."/>
            <person name="Tu Z.J."/>
            <person name="Steffenson B.J."/>
            <person name="Salamov A."/>
            <person name="Sun H."/>
            <person name="Lowry S."/>
            <person name="LaButti K."/>
            <person name="Han J."/>
            <person name="Copeland A."/>
            <person name="Lindquist E."/>
            <person name="Barry K."/>
            <person name="Schmutz J."/>
            <person name="Baker S.E."/>
            <person name="Ciuffetti L.M."/>
            <person name="Grigoriev I.V."/>
            <person name="Zhong S."/>
            <person name="Turgeon B.G."/>
        </authorList>
    </citation>
    <scope>NUCLEOTIDE SEQUENCE [LARGE SCALE GENOMIC DNA]</scope>
    <source>
        <strain evidence="4">C5 / ATCC 48332 / race O</strain>
    </source>
</reference>
<feature type="transmembrane region" description="Helical" evidence="2">
    <location>
        <begin position="154"/>
        <end position="178"/>
    </location>
</feature>
<dbReference type="eggNOG" id="ENOG502SAXD">
    <property type="taxonomic scope" value="Eukaryota"/>
</dbReference>
<proteinExistence type="predicted"/>
<organism evidence="3 4">
    <name type="scientific">Cochliobolus heterostrophus (strain C5 / ATCC 48332 / race O)</name>
    <name type="common">Southern corn leaf blight fungus</name>
    <name type="synonym">Bipolaris maydis</name>
    <dbReference type="NCBI Taxonomy" id="701091"/>
    <lineage>
        <taxon>Eukaryota</taxon>
        <taxon>Fungi</taxon>
        <taxon>Dikarya</taxon>
        <taxon>Ascomycota</taxon>
        <taxon>Pezizomycotina</taxon>
        <taxon>Dothideomycetes</taxon>
        <taxon>Pleosporomycetidae</taxon>
        <taxon>Pleosporales</taxon>
        <taxon>Pleosporineae</taxon>
        <taxon>Pleosporaceae</taxon>
        <taxon>Bipolaris</taxon>
    </lineage>
</organism>
<feature type="region of interest" description="Disordered" evidence="1">
    <location>
        <begin position="202"/>
        <end position="235"/>
    </location>
</feature>
<evidence type="ECO:0000313" key="4">
    <source>
        <dbReference type="Proteomes" id="UP000016936"/>
    </source>
</evidence>
<evidence type="ECO:0000313" key="3">
    <source>
        <dbReference type="EMBL" id="EMD85923.1"/>
    </source>
</evidence>
<accession>M2UD65</accession>
<sequence length="407" mass="45058">MSSSASETVVEKYRYEILFGTWLAVTGATFLRIKRQPYSTRLKIEQYESIFKGTSLSAVLIGIGITPARSTARHTADHRSPSPTSPFVLSSCRWWSNRMRPGLAFPRNFHMRTRSTPSSSPKTRIITTNNMLLRLGSLSFELSLWSPIYAVAPFVLLSISIPLAFFALVTTSIAIALLSLRALAVYFRLAIAIVGAWLSPSPPSKYSPPRRSRPVPASARHSPKSVHQRSRRTSITGTASIQGPAVYSAQSPNFLQRKNNSLTALIGTSELTRDFEGVGGWRVTGDDDEEALWMGINSRLELPAETPTRRRRLSHTGAASPGQRVSVGSEILRMSPVQSRSRTPVRFVHDDEYGYFPQQPIPNNTRFSHSPDIAHERKRRKSTSNSSTSSNTSTGLTIATKHAGEKF</sequence>
<dbReference type="HOGENOM" id="CLU_056392_0_0_1"/>
<reference evidence="3 4" key="1">
    <citation type="journal article" date="2012" name="PLoS Pathog.">
        <title>Diverse lifestyles and strategies of plant pathogenesis encoded in the genomes of eighteen Dothideomycetes fungi.</title>
        <authorList>
            <person name="Ohm R.A."/>
            <person name="Feau N."/>
            <person name="Henrissat B."/>
            <person name="Schoch C.L."/>
            <person name="Horwitz B.A."/>
            <person name="Barry K.W."/>
            <person name="Condon B.J."/>
            <person name="Copeland A.C."/>
            <person name="Dhillon B."/>
            <person name="Glaser F."/>
            <person name="Hesse C.N."/>
            <person name="Kosti I."/>
            <person name="LaButti K."/>
            <person name="Lindquist E.A."/>
            <person name="Lucas S."/>
            <person name="Salamov A.A."/>
            <person name="Bradshaw R.E."/>
            <person name="Ciuffetti L."/>
            <person name="Hamelin R.C."/>
            <person name="Kema G.H.J."/>
            <person name="Lawrence C."/>
            <person name="Scott J.A."/>
            <person name="Spatafora J.W."/>
            <person name="Turgeon B.G."/>
            <person name="de Wit P.J.G.M."/>
            <person name="Zhong S."/>
            <person name="Goodwin S.B."/>
            <person name="Grigoriev I.V."/>
        </authorList>
    </citation>
    <scope>NUCLEOTIDE SEQUENCE [LARGE SCALE GENOMIC DNA]</scope>
    <source>
        <strain evidence="4">C5 / ATCC 48332 / race O</strain>
    </source>
</reference>
<evidence type="ECO:0000256" key="1">
    <source>
        <dbReference type="SAM" id="MobiDB-lite"/>
    </source>
</evidence>
<dbReference type="OMA" id="WMGINSR"/>
<gene>
    <name evidence="3" type="ORF">COCHEDRAFT_1218790</name>
</gene>
<name>M2UD65_COCH5</name>
<dbReference type="AlphaFoldDB" id="M2UD65"/>
<dbReference type="Proteomes" id="UP000016936">
    <property type="component" value="Unassembled WGS sequence"/>
</dbReference>
<dbReference type="OrthoDB" id="4492972at2759"/>
<feature type="compositionally biased region" description="Low complexity" evidence="1">
    <location>
        <begin position="383"/>
        <end position="394"/>
    </location>
</feature>
<feature type="transmembrane region" description="Helical" evidence="2">
    <location>
        <begin position="185"/>
        <end position="202"/>
    </location>
</feature>